<protein>
    <recommendedName>
        <fullName evidence="4">GAF domain-containing protein</fullName>
    </recommendedName>
</protein>
<dbReference type="Gene3D" id="3.30.450.40">
    <property type="match status" value="1"/>
</dbReference>
<evidence type="ECO:0000313" key="2">
    <source>
        <dbReference type="EMBL" id="MFC6704708.1"/>
    </source>
</evidence>
<dbReference type="EMBL" id="JBHSWH010000001">
    <property type="protein sequence ID" value="MFC6704708.1"/>
    <property type="molecule type" value="Genomic_DNA"/>
</dbReference>
<feature type="compositionally biased region" description="Polar residues" evidence="1">
    <location>
        <begin position="90"/>
        <end position="101"/>
    </location>
</feature>
<comment type="caution">
    <text evidence="2">The sequence shown here is derived from an EMBL/GenBank/DDBJ whole genome shotgun (WGS) entry which is preliminary data.</text>
</comment>
<name>A0ABW2ADA3_9MICO</name>
<dbReference type="RefSeq" id="WP_382399189.1">
    <property type="nucleotide sequence ID" value="NZ_JBHSWH010000001.1"/>
</dbReference>
<evidence type="ECO:0000313" key="3">
    <source>
        <dbReference type="Proteomes" id="UP001596298"/>
    </source>
</evidence>
<dbReference type="SUPFAM" id="SSF55781">
    <property type="entry name" value="GAF domain-like"/>
    <property type="match status" value="1"/>
</dbReference>
<evidence type="ECO:0008006" key="4">
    <source>
        <dbReference type="Google" id="ProtNLM"/>
    </source>
</evidence>
<dbReference type="Proteomes" id="UP001596298">
    <property type="component" value="Unassembled WGS sequence"/>
</dbReference>
<proteinExistence type="predicted"/>
<evidence type="ECO:0000256" key="1">
    <source>
        <dbReference type="SAM" id="MobiDB-lite"/>
    </source>
</evidence>
<reference evidence="3" key="1">
    <citation type="journal article" date="2019" name="Int. J. Syst. Evol. Microbiol.">
        <title>The Global Catalogue of Microorganisms (GCM) 10K type strain sequencing project: providing services to taxonomists for standard genome sequencing and annotation.</title>
        <authorList>
            <consortium name="The Broad Institute Genomics Platform"/>
            <consortium name="The Broad Institute Genome Sequencing Center for Infectious Disease"/>
            <person name="Wu L."/>
            <person name="Ma J."/>
        </authorList>
    </citation>
    <scope>NUCLEOTIDE SEQUENCE [LARGE SCALE GENOMIC DNA]</scope>
    <source>
        <strain evidence="3">CCUG 58127</strain>
    </source>
</reference>
<keyword evidence="3" id="KW-1185">Reference proteome</keyword>
<accession>A0ABW2ADA3</accession>
<feature type="compositionally biased region" description="Low complexity" evidence="1">
    <location>
        <begin position="77"/>
        <end position="89"/>
    </location>
</feature>
<sequence length="135" mass="14024">MTGTTWENDALRRLSALMSRAAAQPSLTELLDLVTSGVADIVGFQVAAVSLLQPGNEFEVVAVAGDDEAKAQLMGARTPSPRSSTSSPTQSDGATSGSFRTTGCRPTMSPAGCRRRGPPRTPAHSTLMPGIPRTP</sequence>
<dbReference type="InterPro" id="IPR029016">
    <property type="entry name" value="GAF-like_dom_sf"/>
</dbReference>
<feature type="region of interest" description="Disordered" evidence="1">
    <location>
        <begin position="71"/>
        <end position="135"/>
    </location>
</feature>
<organism evidence="2 3">
    <name type="scientific">Flexivirga alba</name>
    <dbReference type="NCBI Taxonomy" id="702742"/>
    <lineage>
        <taxon>Bacteria</taxon>
        <taxon>Bacillati</taxon>
        <taxon>Actinomycetota</taxon>
        <taxon>Actinomycetes</taxon>
        <taxon>Micrococcales</taxon>
        <taxon>Dermacoccaceae</taxon>
        <taxon>Flexivirga</taxon>
    </lineage>
</organism>
<gene>
    <name evidence="2" type="ORF">ACFQDH_05365</name>
</gene>